<evidence type="ECO:0000256" key="3">
    <source>
        <dbReference type="ARBA" id="ARBA00006739"/>
    </source>
</evidence>
<dbReference type="CDD" id="cd04188">
    <property type="entry name" value="DPG_synthase"/>
    <property type="match status" value="1"/>
</dbReference>
<comment type="subcellular location">
    <subcellularLocation>
        <location evidence="1">Endoplasmic reticulum membrane</location>
        <topology evidence="1">Single-pass membrane protein</topology>
    </subcellularLocation>
</comment>
<reference evidence="14 15" key="1">
    <citation type="submission" date="2017-07" db="EMBL/GenBank/DDBJ databases">
        <title>Mechanisms for carbon and nitrogen cycling indicate functional differentiation within the Candidate Phyla Radiation.</title>
        <authorList>
            <person name="Danczak R.E."/>
            <person name="Johnston M.D."/>
            <person name="Kenah C."/>
            <person name="Slattery M."/>
            <person name="Wrighton K.C."/>
            <person name="Wilkins M.J."/>
        </authorList>
    </citation>
    <scope>NUCLEOTIDE SEQUENCE [LARGE SCALE GENOMIC DNA]</scope>
    <source>
        <strain evidence="14">Gr01-1014_77</strain>
    </source>
</reference>
<keyword evidence="6 14" id="KW-0808">Transferase</keyword>
<dbReference type="PANTHER" id="PTHR10859">
    <property type="entry name" value="GLYCOSYL TRANSFERASE"/>
    <property type="match status" value="1"/>
</dbReference>
<keyword evidence="5" id="KW-0328">Glycosyltransferase</keyword>
<evidence type="ECO:0000256" key="4">
    <source>
        <dbReference type="ARBA" id="ARBA00012583"/>
    </source>
</evidence>
<feature type="domain" description="Glycosyltransferase 2-like" evidence="13">
    <location>
        <begin position="4"/>
        <end position="174"/>
    </location>
</feature>
<dbReference type="Pfam" id="PF00535">
    <property type="entry name" value="Glycos_transf_2"/>
    <property type="match status" value="1"/>
</dbReference>
<dbReference type="EC" id="2.4.1.117" evidence="4"/>
<evidence type="ECO:0000313" key="14">
    <source>
        <dbReference type="EMBL" id="TSC66218.1"/>
    </source>
</evidence>
<evidence type="ECO:0000256" key="12">
    <source>
        <dbReference type="ARBA" id="ARBA00045097"/>
    </source>
</evidence>
<evidence type="ECO:0000256" key="9">
    <source>
        <dbReference type="ARBA" id="ARBA00022968"/>
    </source>
</evidence>
<evidence type="ECO:0000256" key="1">
    <source>
        <dbReference type="ARBA" id="ARBA00004389"/>
    </source>
</evidence>
<dbReference type="EMBL" id="VMFF01000011">
    <property type="protein sequence ID" value="TSC66218.1"/>
    <property type="molecule type" value="Genomic_DNA"/>
</dbReference>
<organism evidence="14 15">
    <name type="scientific">Candidatus Doudnabacteria bacterium Gr01-1014_77</name>
    <dbReference type="NCBI Taxonomy" id="2017133"/>
    <lineage>
        <taxon>Bacteria</taxon>
        <taxon>Candidatus Doudnaibacteriota</taxon>
    </lineage>
</organism>
<dbReference type="Proteomes" id="UP000319613">
    <property type="component" value="Unassembled WGS sequence"/>
</dbReference>
<evidence type="ECO:0000259" key="13">
    <source>
        <dbReference type="Pfam" id="PF00535"/>
    </source>
</evidence>
<comment type="catalytic activity">
    <reaction evidence="12">
        <text>a di-trans,poly-cis-dolichyl phosphate + UDP-alpha-D-glucose = a di-trans,poly-cis-dolichyl beta-D-glucosyl phosphate + UDP</text>
        <dbReference type="Rhea" id="RHEA:15401"/>
        <dbReference type="Rhea" id="RHEA-COMP:19498"/>
        <dbReference type="Rhea" id="RHEA-COMP:19502"/>
        <dbReference type="ChEBI" id="CHEBI:57525"/>
        <dbReference type="ChEBI" id="CHEBI:57683"/>
        <dbReference type="ChEBI" id="CHEBI:58223"/>
        <dbReference type="ChEBI" id="CHEBI:58885"/>
        <dbReference type="EC" id="2.4.1.117"/>
    </reaction>
    <physiologicalReaction direction="left-to-right" evidence="12">
        <dbReference type="Rhea" id="RHEA:15402"/>
    </physiologicalReaction>
</comment>
<comment type="pathway">
    <text evidence="2">Protein modification; protein glycosylation.</text>
</comment>
<evidence type="ECO:0000256" key="2">
    <source>
        <dbReference type="ARBA" id="ARBA00004922"/>
    </source>
</evidence>
<dbReference type="AlphaFoldDB" id="A0A554JD59"/>
<dbReference type="InterPro" id="IPR001173">
    <property type="entry name" value="Glyco_trans_2-like"/>
</dbReference>
<name>A0A554JD59_9BACT</name>
<evidence type="ECO:0000256" key="6">
    <source>
        <dbReference type="ARBA" id="ARBA00022679"/>
    </source>
</evidence>
<keyword evidence="11" id="KW-0472">Membrane</keyword>
<evidence type="ECO:0000256" key="10">
    <source>
        <dbReference type="ARBA" id="ARBA00022989"/>
    </source>
</evidence>
<evidence type="ECO:0000256" key="5">
    <source>
        <dbReference type="ARBA" id="ARBA00022676"/>
    </source>
</evidence>
<evidence type="ECO:0000256" key="7">
    <source>
        <dbReference type="ARBA" id="ARBA00022692"/>
    </source>
</evidence>
<dbReference type="SUPFAM" id="SSF53448">
    <property type="entry name" value="Nucleotide-diphospho-sugar transferases"/>
    <property type="match status" value="1"/>
</dbReference>
<evidence type="ECO:0000313" key="15">
    <source>
        <dbReference type="Proteomes" id="UP000319613"/>
    </source>
</evidence>
<dbReference type="InterPro" id="IPR035518">
    <property type="entry name" value="DPG_synthase"/>
</dbReference>
<sequence length="245" mass="27905">MKLSIVIPAYNEEKRIPATLHSIDTYLKKQDFEYQIIVVVNGSHDQTYEVVRELATKEIANLTAVNLAKGGKGYAVKKGILEYADGDVIMFMDADNATPISEVSKFFKYFEKGYDIVIGSRYLDPDKVKISQPFYRILLSRASNLLIQILAAPGIKDTQVGFKAFNKKAAKDIFRFVTISRWGFDFEVLKIGFDRGYRIKEVALSWTEHGGGHVPLKAYIESLLDLFKIKFRSLRGDYKKALREN</sequence>
<keyword evidence="7" id="KW-0812">Transmembrane</keyword>
<comment type="caution">
    <text evidence="14">The sequence shown here is derived from an EMBL/GenBank/DDBJ whole genome shotgun (WGS) entry which is preliminary data.</text>
</comment>
<keyword evidence="8" id="KW-0256">Endoplasmic reticulum</keyword>
<accession>A0A554JD59</accession>
<dbReference type="InterPro" id="IPR029044">
    <property type="entry name" value="Nucleotide-diphossugar_trans"/>
</dbReference>
<dbReference type="GO" id="GO:0006487">
    <property type="term" value="P:protein N-linked glycosylation"/>
    <property type="evidence" value="ECO:0007669"/>
    <property type="project" value="TreeGrafter"/>
</dbReference>
<protein>
    <recommendedName>
        <fullName evidence="4">dolichyl-phosphate beta-glucosyltransferase</fullName>
        <ecNumber evidence="4">2.4.1.117</ecNumber>
    </recommendedName>
</protein>
<dbReference type="PANTHER" id="PTHR10859:SF91">
    <property type="entry name" value="DOLICHYL-PHOSPHATE BETA-GLUCOSYLTRANSFERASE"/>
    <property type="match status" value="1"/>
</dbReference>
<keyword evidence="10" id="KW-1133">Transmembrane helix</keyword>
<evidence type="ECO:0000256" key="8">
    <source>
        <dbReference type="ARBA" id="ARBA00022824"/>
    </source>
</evidence>
<proteinExistence type="inferred from homology"/>
<keyword evidence="9" id="KW-0735">Signal-anchor</keyword>
<dbReference type="GO" id="GO:0004581">
    <property type="term" value="F:dolichyl-phosphate beta-glucosyltransferase activity"/>
    <property type="evidence" value="ECO:0007669"/>
    <property type="project" value="UniProtKB-EC"/>
</dbReference>
<gene>
    <name evidence="14" type="ORF">G01um101477_164</name>
</gene>
<comment type="similarity">
    <text evidence="3">Belongs to the glycosyltransferase 2 family.</text>
</comment>
<evidence type="ECO:0000256" key="11">
    <source>
        <dbReference type="ARBA" id="ARBA00023136"/>
    </source>
</evidence>
<dbReference type="Gene3D" id="3.90.550.10">
    <property type="entry name" value="Spore Coat Polysaccharide Biosynthesis Protein SpsA, Chain A"/>
    <property type="match status" value="1"/>
</dbReference>